<dbReference type="OrthoDB" id="2130671at2759"/>
<protein>
    <submittedName>
        <fullName evidence="2">Uncharacterized protein</fullName>
    </submittedName>
</protein>
<feature type="transmembrane region" description="Helical" evidence="1">
    <location>
        <begin position="269"/>
        <end position="290"/>
    </location>
</feature>
<dbReference type="EMBL" id="KQ257453">
    <property type="protein sequence ID" value="KND02159.1"/>
    <property type="molecule type" value="Genomic_DNA"/>
</dbReference>
<accession>A0A0L0HMX9</accession>
<evidence type="ECO:0000313" key="2">
    <source>
        <dbReference type="EMBL" id="KND02159.1"/>
    </source>
</evidence>
<keyword evidence="1" id="KW-1133">Transmembrane helix</keyword>
<evidence type="ECO:0000256" key="1">
    <source>
        <dbReference type="SAM" id="Phobius"/>
    </source>
</evidence>
<sequence length="381" mass="43050">MPDGEFWGINNFLNEDGTRTFQLMRQYGFDWHFYVGNETDYTNRTTPWEGGALDFSWDNRANPWVAPIDQTPEPARSQLSLWIPPYVLPDSAGFDGWLTFAKPIYNLTKDYIGIQGSDMSLSWFEGPLRRYAQYIPYRSAIYVFGLYPGKDEIVGASTIASRELIKSAAEGNPDPALNRLLTIPELAANSSVWEPVSALYKYLLATSDGSLYKFVGDYPGTSIQLKLSDGQYIVQVEQIQTYNLNWGIVHIVSQDDILEELHASNTKTIGTVIGVVGAGCAVGILFTYFLSKALYMITRDLVLLSDFKFKDVLQKDLDKETGMRRPQYSRIAELWQIQRAFHKMVVTFADAVAQNKRFNAAEQRRTMSMSSAQPASPRSEL</sequence>
<dbReference type="AlphaFoldDB" id="A0A0L0HMX9"/>
<keyword evidence="3" id="KW-1185">Reference proteome</keyword>
<organism evidence="2 3">
    <name type="scientific">Spizellomyces punctatus (strain DAOM BR117)</name>
    <dbReference type="NCBI Taxonomy" id="645134"/>
    <lineage>
        <taxon>Eukaryota</taxon>
        <taxon>Fungi</taxon>
        <taxon>Fungi incertae sedis</taxon>
        <taxon>Chytridiomycota</taxon>
        <taxon>Chytridiomycota incertae sedis</taxon>
        <taxon>Chytridiomycetes</taxon>
        <taxon>Spizellomycetales</taxon>
        <taxon>Spizellomycetaceae</taxon>
        <taxon>Spizellomyces</taxon>
    </lineage>
</organism>
<dbReference type="GeneID" id="27686221"/>
<dbReference type="VEuPathDB" id="FungiDB:SPPG_02651"/>
<gene>
    <name evidence="2" type="ORF">SPPG_02651</name>
</gene>
<proteinExistence type="predicted"/>
<dbReference type="Proteomes" id="UP000053201">
    <property type="component" value="Unassembled WGS sequence"/>
</dbReference>
<name>A0A0L0HMX9_SPIPD</name>
<keyword evidence="1" id="KW-0812">Transmembrane</keyword>
<reference evidence="2 3" key="1">
    <citation type="submission" date="2009-08" db="EMBL/GenBank/DDBJ databases">
        <title>The Genome Sequence of Spizellomyces punctatus strain DAOM BR117.</title>
        <authorList>
            <consortium name="The Broad Institute Genome Sequencing Platform"/>
            <person name="Russ C."/>
            <person name="Cuomo C."/>
            <person name="Shea T."/>
            <person name="Young S.K."/>
            <person name="Zeng Q."/>
            <person name="Koehrsen M."/>
            <person name="Haas B."/>
            <person name="Borodovsky M."/>
            <person name="Guigo R."/>
            <person name="Alvarado L."/>
            <person name="Berlin A."/>
            <person name="Bochicchio J."/>
            <person name="Borenstein D."/>
            <person name="Chapman S."/>
            <person name="Chen Z."/>
            <person name="Engels R."/>
            <person name="Freedman E."/>
            <person name="Gellesch M."/>
            <person name="Goldberg J."/>
            <person name="Griggs A."/>
            <person name="Gujja S."/>
            <person name="Heiman D."/>
            <person name="Hepburn T."/>
            <person name="Howarth C."/>
            <person name="Jen D."/>
            <person name="Larson L."/>
            <person name="Lewis B."/>
            <person name="Mehta T."/>
            <person name="Park D."/>
            <person name="Pearson M."/>
            <person name="Roberts A."/>
            <person name="Saif S."/>
            <person name="Shenoy N."/>
            <person name="Sisk P."/>
            <person name="Stolte C."/>
            <person name="Sykes S."/>
            <person name="Thomson T."/>
            <person name="Walk T."/>
            <person name="White J."/>
            <person name="Yandava C."/>
            <person name="Burger G."/>
            <person name="Gray M.W."/>
            <person name="Holland P.W.H."/>
            <person name="King N."/>
            <person name="Lang F.B.F."/>
            <person name="Roger A.J."/>
            <person name="Ruiz-Trillo I."/>
            <person name="Lander E."/>
            <person name="Nusbaum C."/>
        </authorList>
    </citation>
    <scope>NUCLEOTIDE SEQUENCE [LARGE SCALE GENOMIC DNA]</scope>
    <source>
        <strain evidence="2 3">DAOM BR117</strain>
    </source>
</reference>
<dbReference type="OMA" id="DPESSAW"/>
<dbReference type="RefSeq" id="XP_016610198.1">
    <property type="nucleotide sequence ID" value="XM_016750933.1"/>
</dbReference>
<keyword evidence="1" id="KW-0472">Membrane</keyword>
<dbReference type="InParanoid" id="A0A0L0HMX9"/>
<evidence type="ECO:0000313" key="3">
    <source>
        <dbReference type="Proteomes" id="UP000053201"/>
    </source>
</evidence>